<sequence>MAISNFIPTLWEGRLLAHLDKNLVFANLCNRDYEGDITSQGDRVKINQIGDITVKDYKKNTDIAVEAIDGEQIELIIDQSKYYAFGVEDIDKAQANVELVDRAMERAAYALADTVDRFIASMHKEAKIKVGDDTTPIVITPESAYENLVDLKTALDDENVPRTGRFAVVPSWFEGMMLKDARFVAAGTTATDDKLANGFIGKAAGFDLYTSNNIVSTAGGKYKILAGNSSAISFAQQLVETEALRQEKRFADLIRGLLVFGAKVVQPKALACLTANNK</sequence>
<reference evidence="1 2" key="1">
    <citation type="submission" date="2018-06" db="EMBL/GenBank/DDBJ databases">
        <authorList>
            <consortium name="Pathogen Informatics"/>
            <person name="Doyle S."/>
        </authorList>
    </citation>
    <scope>NUCLEOTIDE SEQUENCE [LARGE SCALE GENOMIC DNA]</scope>
    <source>
        <strain evidence="1 2">NCTC12020</strain>
    </source>
</reference>
<keyword evidence="2" id="KW-1185">Reference proteome</keyword>
<name>A0A380NJK4_9FIRM</name>
<keyword evidence="1" id="KW-0946">Virion</keyword>
<dbReference type="Proteomes" id="UP000255367">
    <property type="component" value="Unassembled WGS sequence"/>
</dbReference>
<dbReference type="AlphaFoldDB" id="A0A380NJK4"/>
<accession>A0A380NJK4</accession>
<gene>
    <name evidence="1" type="ORF">NCTC12020_00833</name>
</gene>
<dbReference type="EMBL" id="UHIO01000001">
    <property type="protein sequence ID" value="SUP42256.1"/>
    <property type="molecule type" value="Genomic_DNA"/>
</dbReference>
<protein>
    <submittedName>
        <fullName evidence="1">P22 coat protein - gene protein 5</fullName>
    </submittedName>
</protein>
<dbReference type="RefSeq" id="WP_115310046.1">
    <property type="nucleotide sequence ID" value="NZ_UHIO01000001.1"/>
</dbReference>
<keyword evidence="1" id="KW-0167">Capsid protein</keyword>
<dbReference type="OrthoDB" id="1624479at2"/>
<organism evidence="1 2">
    <name type="scientific">Veillonella criceti</name>
    <dbReference type="NCBI Taxonomy" id="103891"/>
    <lineage>
        <taxon>Bacteria</taxon>
        <taxon>Bacillati</taxon>
        <taxon>Bacillota</taxon>
        <taxon>Negativicutes</taxon>
        <taxon>Veillonellales</taxon>
        <taxon>Veillonellaceae</taxon>
        <taxon>Veillonella</taxon>
    </lineage>
</organism>
<dbReference type="Pfam" id="PF25209">
    <property type="entry name" value="Phage_capsid_4"/>
    <property type="match status" value="1"/>
</dbReference>
<proteinExistence type="predicted"/>
<evidence type="ECO:0000313" key="1">
    <source>
        <dbReference type="EMBL" id="SUP42256.1"/>
    </source>
</evidence>
<evidence type="ECO:0000313" key="2">
    <source>
        <dbReference type="Proteomes" id="UP000255367"/>
    </source>
</evidence>